<feature type="transmembrane region" description="Helical" evidence="1">
    <location>
        <begin position="17"/>
        <end position="36"/>
    </location>
</feature>
<dbReference type="Proteomes" id="UP000251558">
    <property type="component" value="Unassembled WGS sequence"/>
</dbReference>
<dbReference type="SUPFAM" id="SSF103481">
    <property type="entry name" value="Multidrug resistance efflux transporter EmrE"/>
    <property type="match status" value="2"/>
</dbReference>
<protein>
    <submittedName>
        <fullName evidence="3">EamA/RhaT family transporter</fullName>
    </submittedName>
</protein>
<keyword evidence="1" id="KW-0812">Transmembrane</keyword>
<feature type="transmembrane region" description="Helical" evidence="1">
    <location>
        <begin position="110"/>
        <end position="127"/>
    </location>
</feature>
<dbReference type="EMBL" id="QMBP01000002">
    <property type="protein sequence ID" value="RAZ91780.1"/>
    <property type="molecule type" value="Genomic_DNA"/>
</dbReference>
<gene>
    <name evidence="3" type="ORF">DPM33_04615</name>
</gene>
<dbReference type="InterPro" id="IPR000620">
    <property type="entry name" value="EamA_dom"/>
</dbReference>
<dbReference type="PANTHER" id="PTHR22911:SF135">
    <property type="entry name" value="BLR4310 PROTEIN"/>
    <property type="match status" value="1"/>
</dbReference>
<feature type="transmembrane region" description="Helical" evidence="1">
    <location>
        <begin position="48"/>
        <end position="65"/>
    </location>
</feature>
<keyword evidence="1" id="KW-0472">Membrane</keyword>
<dbReference type="AlphaFoldDB" id="A0A330HVT2"/>
<dbReference type="GO" id="GO:0016020">
    <property type="term" value="C:membrane"/>
    <property type="evidence" value="ECO:0007669"/>
    <property type="project" value="InterPro"/>
</dbReference>
<keyword evidence="4" id="KW-1185">Reference proteome</keyword>
<evidence type="ECO:0000256" key="1">
    <source>
        <dbReference type="SAM" id="Phobius"/>
    </source>
</evidence>
<dbReference type="Pfam" id="PF00892">
    <property type="entry name" value="EamA"/>
    <property type="match status" value="2"/>
</dbReference>
<dbReference type="RefSeq" id="WP_112096094.1">
    <property type="nucleotide sequence ID" value="NZ_QMBP01000002.1"/>
</dbReference>
<dbReference type="PANTHER" id="PTHR22911">
    <property type="entry name" value="ACYL-MALONYL CONDENSING ENZYME-RELATED"/>
    <property type="match status" value="1"/>
</dbReference>
<keyword evidence="1" id="KW-1133">Transmembrane helix</keyword>
<reference evidence="4" key="1">
    <citation type="submission" date="2018-06" db="EMBL/GenBank/DDBJ databases">
        <authorList>
            <person name="Helene L.C."/>
            <person name="Dall'Agnol R."/>
            <person name="Delamuta J.R."/>
            <person name="Hungria M."/>
        </authorList>
    </citation>
    <scope>NUCLEOTIDE SEQUENCE [LARGE SCALE GENOMIC DNA]</scope>
    <source>
        <strain evidence="4">AC99b</strain>
    </source>
</reference>
<proteinExistence type="predicted"/>
<comment type="caution">
    <text evidence="3">The sequence shown here is derived from an EMBL/GenBank/DDBJ whole genome shotgun (WGS) entry which is preliminary data.</text>
</comment>
<feature type="domain" description="EamA" evidence="2">
    <location>
        <begin position="162"/>
        <end position="288"/>
    </location>
</feature>
<feature type="transmembrane region" description="Helical" evidence="1">
    <location>
        <begin position="165"/>
        <end position="181"/>
    </location>
</feature>
<name>A0A330HVT2_9HYPH</name>
<feature type="transmembrane region" description="Helical" evidence="1">
    <location>
        <begin position="77"/>
        <end position="98"/>
    </location>
</feature>
<feature type="transmembrane region" description="Helical" evidence="1">
    <location>
        <begin position="219"/>
        <end position="238"/>
    </location>
</feature>
<sequence>MVDAVDVNKGSRRDARLGILLILASSLAWSTMGLFVRMLSDVDIWNLVFWRCIFGGPSIFALAMMERKRWSLDWRRTMVPAGIATTALIATGLFSSIYSMQNTTIANGGVIYATVPFMAAVLAWLWFRERPGTSTIFCTFVAMAGVIVTVRGTLAAGGGHLKGDLAMVYVAFSIAMMTVIMRRYRDTPMLESVALANIVAASFAFFFADPFSIPIGEVALLGLFGIITQGVALGVYAMGARRLPAAQATLLSAAEMPMGPLWVWLFFNEMPATETFAGGALVVAAILGNIAAELRASPTAEAP</sequence>
<feature type="domain" description="EamA" evidence="2">
    <location>
        <begin position="17"/>
        <end position="150"/>
    </location>
</feature>
<evidence type="ECO:0000313" key="3">
    <source>
        <dbReference type="EMBL" id="RAZ91780.1"/>
    </source>
</evidence>
<accession>A0A330HVT2</accession>
<reference evidence="3 4" key="2">
    <citation type="submission" date="2018-07" db="EMBL/GenBank/DDBJ databases">
        <title>Diversity of Mesorhizobium strains in Brazil.</title>
        <authorList>
            <person name="Helene L.C.F."/>
            <person name="Dall'Agnol R."/>
            <person name="Delamuta J.R.M."/>
            <person name="Hungria M."/>
        </authorList>
    </citation>
    <scope>NUCLEOTIDE SEQUENCE [LARGE SCALE GENOMIC DNA]</scope>
    <source>
        <strain evidence="3 4">AC99b</strain>
    </source>
</reference>
<evidence type="ECO:0000259" key="2">
    <source>
        <dbReference type="Pfam" id="PF00892"/>
    </source>
</evidence>
<dbReference type="InterPro" id="IPR037185">
    <property type="entry name" value="EmrE-like"/>
</dbReference>
<feature type="transmembrane region" description="Helical" evidence="1">
    <location>
        <begin position="134"/>
        <end position="153"/>
    </location>
</feature>
<feature type="transmembrane region" description="Helical" evidence="1">
    <location>
        <begin position="193"/>
        <end position="213"/>
    </location>
</feature>
<organism evidence="3 4">
    <name type="scientific">Mesorhizobium hawassense</name>
    <dbReference type="NCBI Taxonomy" id="1209954"/>
    <lineage>
        <taxon>Bacteria</taxon>
        <taxon>Pseudomonadati</taxon>
        <taxon>Pseudomonadota</taxon>
        <taxon>Alphaproteobacteria</taxon>
        <taxon>Hyphomicrobiales</taxon>
        <taxon>Phyllobacteriaceae</taxon>
        <taxon>Mesorhizobium</taxon>
    </lineage>
</organism>
<dbReference type="OrthoDB" id="8690132at2"/>
<evidence type="ECO:0000313" key="4">
    <source>
        <dbReference type="Proteomes" id="UP000251558"/>
    </source>
</evidence>